<accession>A0A4R4DHK5</accession>
<keyword evidence="3" id="KW-0804">Transcription</keyword>
<dbReference type="FunFam" id="1.10.10.60:FF:000141">
    <property type="entry name" value="TetR family transcriptional regulator"/>
    <property type="match status" value="1"/>
</dbReference>
<name>A0A4R4DHK5_9PROT</name>
<dbReference type="EMBL" id="SKBM01000013">
    <property type="protein sequence ID" value="TCZ59832.1"/>
    <property type="molecule type" value="Genomic_DNA"/>
</dbReference>
<dbReference type="InterPro" id="IPR036271">
    <property type="entry name" value="Tet_transcr_reg_TetR-rel_C_sf"/>
</dbReference>
<dbReference type="Pfam" id="PF14246">
    <property type="entry name" value="TetR_C_7"/>
    <property type="match status" value="1"/>
</dbReference>
<evidence type="ECO:0000259" key="5">
    <source>
        <dbReference type="PROSITE" id="PS50977"/>
    </source>
</evidence>
<dbReference type="RefSeq" id="WP_132290561.1">
    <property type="nucleotide sequence ID" value="NZ_SKBM01000013.1"/>
</dbReference>
<dbReference type="InterPro" id="IPR001647">
    <property type="entry name" value="HTH_TetR"/>
</dbReference>
<keyword evidence="1" id="KW-0805">Transcription regulation</keyword>
<protein>
    <submittedName>
        <fullName evidence="6">TetR/AcrR family transcriptional regulator</fullName>
    </submittedName>
</protein>
<dbReference type="SUPFAM" id="SSF46689">
    <property type="entry name" value="Homeodomain-like"/>
    <property type="match status" value="1"/>
</dbReference>
<evidence type="ECO:0000313" key="7">
    <source>
        <dbReference type="Proteomes" id="UP000295023"/>
    </source>
</evidence>
<evidence type="ECO:0000313" key="6">
    <source>
        <dbReference type="EMBL" id="TCZ59832.1"/>
    </source>
</evidence>
<dbReference type="OrthoDB" id="9816431at2"/>
<evidence type="ECO:0000256" key="4">
    <source>
        <dbReference type="PROSITE-ProRule" id="PRU00335"/>
    </source>
</evidence>
<evidence type="ECO:0000256" key="3">
    <source>
        <dbReference type="ARBA" id="ARBA00023163"/>
    </source>
</evidence>
<organism evidence="6 7">
    <name type="scientific">Roseicella aquatilis</name>
    <dbReference type="NCBI Taxonomy" id="2527868"/>
    <lineage>
        <taxon>Bacteria</taxon>
        <taxon>Pseudomonadati</taxon>
        <taxon>Pseudomonadota</taxon>
        <taxon>Alphaproteobacteria</taxon>
        <taxon>Acetobacterales</taxon>
        <taxon>Roseomonadaceae</taxon>
        <taxon>Roseicella</taxon>
    </lineage>
</organism>
<keyword evidence="2 4" id="KW-0238">DNA-binding</keyword>
<dbReference type="InterPro" id="IPR050109">
    <property type="entry name" value="HTH-type_TetR-like_transc_reg"/>
</dbReference>
<dbReference type="SUPFAM" id="SSF48498">
    <property type="entry name" value="Tetracyclin repressor-like, C-terminal domain"/>
    <property type="match status" value="1"/>
</dbReference>
<dbReference type="InterPro" id="IPR009057">
    <property type="entry name" value="Homeodomain-like_sf"/>
</dbReference>
<dbReference type="InterPro" id="IPR023772">
    <property type="entry name" value="DNA-bd_HTH_TetR-type_CS"/>
</dbReference>
<evidence type="ECO:0000256" key="1">
    <source>
        <dbReference type="ARBA" id="ARBA00023015"/>
    </source>
</evidence>
<dbReference type="GO" id="GO:0000976">
    <property type="term" value="F:transcription cis-regulatory region binding"/>
    <property type="evidence" value="ECO:0007669"/>
    <property type="project" value="TreeGrafter"/>
</dbReference>
<reference evidence="6 7" key="1">
    <citation type="submission" date="2019-03" db="EMBL/GenBank/DDBJ databases">
        <title>Paracraurococcus aquatilis NE82 genome sequence.</title>
        <authorList>
            <person name="Zhao Y."/>
            <person name="Du Z."/>
        </authorList>
    </citation>
    <scope>NUCLEOTIDE SEQUENCE [LARGE SCALE GENOMIC DNA]</scope>
    <source>
        <strain evidence="6 7">NE82</strain>
    </source>
</reference>
<dbReference type="PANTHER" id="PTHR30055">
    <property type="entry name" value="HTH-TYPE TRANSCRIPTIONAL REGULATOR RUTR"/>
    <property type="match status" value="1"/>
</dbReference>
<dbReference type="PANTHER" id="PTHR30055:SF146">
    <property type="entry name" value="HTH-TYPE TRANSCRIPTIONAL DUAL REGULATOR CECR"/>
    <property type="match status" value="1"/>
</dbReference>
<dbReference type="Gene3D" id="1.10.10.60">
    <property type="entry name" value="Homeodomain-like"/>
    <property type="match status" value="1"/>
</dbReference>
<dbReference type="PROSITE" id="PS01081">
    <property type="entry name" value="HTH_TETR_1"/>
    <property type="match status" value="1"/>
</dbReference>
<dbReference type="GO" id="GO:0003700">
    <property type="term" value="F:DNA-binding transcription factor activity"/>
    <property type="evidence" value="ECO:0007669"/>
    <property type="project" value="TreeGrafter"/>
</dbReference>
<dbReference type="Pfam" id="PF00440">
    <property type="entry name" value="TetR_N"/>
    <property type="match status" value="1"/>
</dbReference>
<sequence>MTHVTAADLLEPAETASPKHRAILAAAAALFMAEGYGAVSMDAVARAAGVSKATLYAHFGAKDRLFAAILTEACQAMHDACVTGTGTEDLPPREALRRLGRHWLGFLLGRHALAVRRIVVAEGPRFPELARAFYDNGPRATRAWLAGWIEREAARGRLRCPDPALAAEQFTALLTGDMMLRATLGLGEPPDAAAIERQVEAVVDTFCRAFAAEGQGG</sequence>
<gene>
    <name evidence="6" type="ORF">EXY23_14600</name>
</gene>
<feature type="domain" description="HTH tetR-type" evidence="5">
    <location>
        <begin position="17"/>
        <end position="77"/>
    </location>
</feature>
<evidence type="ECO:0000256" key="2">
    <source>
        <dbReference type="ARBA" id="ARBA00023125"/>
    </source>
</evidence>
<dbReference type="PROSITE" id="PS50977">
    <property type="entry name" value="HTH_TETR_2"/>
    <property type="match status" value="1"/>
</dbReference>
<comment type="caution">
    <text evidence="6">The sequence shown here is derived from an EMBL/GenBank/DDBJ whole genome shotgun (WGS) entry which is preliminary data.</text>
</comment>
<feature type="DNA-binding region" description="H-T-H motif" evidence="4">
    <location>
        <begin position="40"/>
        <end position="59"/>
    </location>
</feature>
<dbReference type="PRINTS" id="PR00455">
    <property type="entry name" value="HTHTETR"/>
</dbReference>
<dbReference type="Proteomes" id="UP000295023">
    <property type="component" value="Unassembled WGS sequence"/>
</dbReference>
<keyword evidence="7" id="KW-1185">Reference proteome</keyword>
<dbReference type="InterPro" id="IPR039536">
    <property type="entry name" value="TetR_C_Proteobacteria"/>
</dbReference>
<dbReference type="AlphaFoldDB" id="A0A4R4DHK5"/>
<proteinExistence type="predicted"/>
<dbReference type="Gene3D" id="1.10.357.10">
    <property type="entry name" value="Tetracycline Repressor, domain 2"/>
    <property type="match status" value="1"/>
</dbReference>